<evidence type="ECO:0000313" key="3">
    <source>
        <dbReference type="Proteomes" id="UP000036780"/>
    </source>
</evidence>
<organism evidence="2 3">
    <name type="scientific">Virgibacillus pantothenticus</name>
    <dbReference type="NCBI Taxonomy" id="1473"/>
    <lineage>
        <taxon>Bacteria</taxon>
        <taxon>Bacillati</taxon>
        <taxon>Bacillota</taxon>
        <taxon>Bacilli</taxon>
        <taxon>Bacillales</taxon>
        <taxon>Bacillaceae</taxon>
        <taxon>Virgibacillus</taxon>
    </lineage>
</organism>
<keyword evidence="1" id="KW-0472">Membrane</keyword>
<dbReference type="GO" id="GO:0016787">
    <property type="term" value="F:hydrolase activity"/>
    <property type="evidence" value="ECO:0007669"/>
    <property type="project" value="UniProtKB-KW"/>
</dbReference>
<dbReference type="Proteomes" id="UP000036780">
    <property type="component" value="Unassembled WGS sequence"/>
</dbReference>
<accession>A0A0L0QRS1</accession>
<sequence length="56" mass="6096">MIVNILIGLVIFGYAGWMMVRHIKKSKQGKCAACALKKSCSSSCTETDSASMKKLK</sequence>
<keyword evidence="1" id="KW-1133">Transmembrane helix</keyword>
<dbReference type="RefSeq" id="WP_050350656.1">
    <property type="nucleotide sequence ID" value="NZ_BOSN01000007.1"/>
</dbReference>
<dbReference type="GeneID" id="66873049"/>
<name>A0A0L0QRS1_VIRPA</name>
<comment type="caution">
    <text evidence="2">The sequence shown here is derived from an EMBL/GenBank/DDBJ whole genome shotgun (WGS) entry which is preliminary data.</text>
</comment>
<keyword evidence="3" id="KW-1185">Reference proteome</keyword>
<gene>
    <name evidence="2" type="ORF">AFK71_06025</name>
</gene>
<evidence type="ECO:0000313" key="2">
    <source>
        <dbReference type="EMBL" id="KNE21241.1"/>
    </source>
</evidence>
<proteinExistence type="predicted"/>
<evidence type="ECO:0000256" key="1">
    <source>
        <dbReference type="SAM" id="Phobius"/>
    </source>
</evidence>
<dbReference type="Pfam" id="PF12669">
    <property type="entry name" value="FeoB_associated"/>
    <property type="match status" value="1"/>
</dbReference>
<feature type="transmembrane region" description="Helical" evidence="1">
    <location>
        <begin position="6"/>
        <end position="23"/>
    </location>
</feature>
<keyword evidence="1" id="KW-0812">Transmembrane</keyword>
<protein>
    <submittedName>
        <fullName evidence="2">Hydrolase</fullName>
    </submittedName>
</protein>
<keyword evidence="2" id="KW-0378">Hydrolase</keyword>
<reference evidence="3" key="1">
    <citation type="submission" date="2015-07" db="EMBL/GenBank/DDBJ databases">
        <title>Fjat-10053 dsm26.</title>
        <authorList>
            <person name="Liu B."/>
            <person name="Wang J."/>
            <person name="Zhu Y."/>
            <person name="Liu G."/>
            <person name="Chen Q."/>
            <person name="Chen Z."/>
            <person name="Lan J."/>
            <person name="Che J."/>
            <person name="Ge C."/>
            <person name="Shi H."/>
            <person name="Pan Z."/>
            <person name="Liu X."/>
        </authorList>
    </citation>
    <scope>NUCLEOTIDE SEQUENCE [LARGE SCALE GENOMIC DNA]</scope>
    <source>
        <strain evidence="3">DSM 26</strain>
    </source>
</reference>
<dbReference type="PATRIC" id="fig|1473.5.peg.4201"/>
<dbReference type="EMBL" id="LGTO01000005">
    <property type="protein sequence ID" value="KNE21241.1"/>
    <property type="molecule type" value="Genomic_DNA"/>
</dbReference>
<dbReference type="AlphaFoldDB" id="A0A0L0QRS1"/>